<protein>
    <submittedName>
        <fullName evidence="1">Uncharacterized protein</fullName>
    </submittedName>
</protein>
<name>A0ABQ7D914_BRACR</name>
<proteinExistence type="predicted"/>
<dbReference type="EMBL" id="QGKV02000759">
    <property type="protein sequence ID" value="KAF3568079.1"/>
    <property type="molecule type" value="Genomic_DNA"/>
</dbReference>
<reference evidence="1 2" key="1">
    <citation type="journal article" date="2020" name="BMC Genomics">
        <title>Intraspecific diversification of the crop wild relative Brassica cretica Lam. using demographic model selection.</title>
        <authorList>
            <person name="Kioukis A."/>
            <person name="Michalopoulou V.A."/>
            <person name="Briers L."/>
            <person name="Pirintsos S."/>
            <person name="Studholme D.J."/>
            <person name="Pavlidis P."/>
            <person name="Sarris P.F."/>
        </authorList>
    </citation>
    <scope>NUCLEOTIDE SEQUENCE [LARGE SCALE GENOMIC DNA]</scope>
    <source>
        <strain evidence="2">cv. PFS-1207/04</strain>
    </source>
</reference>
<accession>A0ABQ7D914</accession>
<organism evidence="1 2">
    <name type="scientific">Brassica cretica</name>
    <name type="common">Mustard</name>
    <dbReference type="NCBI Taxonomy" id="69181"/>
    <lineage>
        <taxon>Eukaryota</taxon>
        <taxon>Viridiplantae</taxon>
        <taxon>Streptophyta</taxon>
        <taxon>Embryophyta</taxon>
        <taxon>Tracheophyta</taxon>
        <taxon>Spermatophyta</taxon>
        <taxon>Magnoliopsida</taxon>
        <taxon>eudicotyledons</taxon>
        <taxon>Gunneridae</taxon>
        <taxon>Pentapetalae</taxon>
        <taxon>rosids</taxon>
        <taxon>malvids</taxon>
        <taxon>Brassicales</taxon>
        <taxon>Brassicaceae</taxon>
        <taxon>Brassiceae</taxon>
        <taxon>Brassica</taxon>
    </lineage>
</organism>
<sequence length="164" mass="18848">MVLAHEVIIGPWELMTHNVGFSVVWVLVKLVVTVLQRDSLGCLVNPTVRSSLLELKFGRDITRADKIRLTIIEFRERQKRERREKEEKTRQAISRLVLEDQTELDRADILWEASSISGLEVHRRDLDFNSWIFCCLGFSEAGRHSSSAGQSWVFGKSDSEIFSS</sequence>
<evidence type="ECO:0000313" key="1">
    <source>
        <dbReference type="EMBL" id="KAF3568079.1"/>
    </source>
</evidence>
<evidence type="ECO:0000313" key="2">
    <source>
        <dbReference type="Proteomes" id="UP000266723"/>
    </source>
</evidence>
<comment type="caution">
    <text evidence="1">The sequence shown here is derived from an EMBL/GenBank/DDBJ whole genome shotgun (WGS) entry which is preliminary data.</text>
</comment>
<gene>
    <name evidence="1" type="ORF">DY000_02017612</name>
</gene>
<dbReference type="Proteomes" id="UP000266723">
    <property type="component" value="Unassembled WGS sequence"/>
</dbReference>
<keyword evidence="2" id="KW-1185">Reference proteome</keyword>